<reference evidence="1" key="1">
    <citation type="submission" date="2019-08" db="EMBL/GenBank/DDBJ databases">
        <authorList>
            <person name="Kucharzyk K."/>
            <person name="Murdoch R.W."/>
            <person name="Higgins S."/>
            <person name="Loffler F."/>
        </authorList>
    </citation>
    <scope>NUCLEOTIDE SEQUENCE</scope>
</reference>
<comment type="caution">
    <text evidence="1">The sequence shown here is derived from an EMBL/GenBank/DDBJ whole genome shotgun (WGS) entry which is preliminary data.</text>
</comment>
<dbReference type="EMBL" id="VSSQ01001633">
    <property type="protein sequence ID" value="MPM09958.1"/>
    <property type="molecule type" value="Genomic_DNA"/>
</dbReference>
<protein>
    <submittedName>
        <fullName evidence="1">Uncharacterized protein</fullName>
    </submittedName>
</protein>
<organism evidence="1">
    <name type="scientific">bioreactor metagenome</name>
    <dbReference type="NCBI Taxonomy" id="1076179"/>
    <lineage>
        <taxon>unclassified sequences</taxon>
        <taxon>metagenomes</taxon>
        <taxon>ecological metagenomes</taxon>
    </lineage>
</organism>
<name>A0A644X2F4_9ZZZZ</name>
<evidence type="ECO:0000313" key="1">
    <source>
        <dbReference type="EMBL" id="MPM09958.1"/>
    </source>
</evidence>
<proteinExistence type="predicted"/>
<dbReference type="AlphaFoldDB" id="A0A644X2F4"/>
<accession>A0A644X2F4</accession>
<sequence length="46" mass="5275">MAKQHKKSIEIDAQNIDKTNFPQNVGAYLVYARCYYINEFVHAGGQ</sequence>
<gene>
    <name evidence="1" type="ORF">SDC9_56282</name>
</gene>